<organism evidence="1 2">
    <name type="scientific">Streptomyces gardneri</name>
    <dbReference type="NCBI Taxonomy" id="66892"/>
    <lineage>
        <taxon>Bacteria</taxon>
        <taxon>Bacillati</taxon>
        <taxon>Actinomycetota</taxon>
        <taxon>Actinomycetes</taxon>
        <taxon>Kitasatosporales</taxon>
        <taxon>Streptomycetaceae</taxon>
        <taxon>Streptomyces</taxon>
    </lineage>
</organism>
<proteinExistence type="predicted"/>
<dbReference type="AlphaFoldDB" id="A0A4Y3RHY2"/>
<comment type="caution">
    <text evidence="1">The sequence shown here is derived from an EMBL/GenBank/DDBJ whole genome shotgun (WGS) entry which is preliminary data.</text>
</comment>
<gene>
    <name evidence="1" type="ORF">SGA01_29610</name>
</gene>
<dbReference type="InterPro" id="IPR048868">
    <property type="entry name" value="OGG-like_put"/>
</dbReference>
<dbReference type="Proteomes" id="UP000315226">
    <property type="component" value="Unassembled WGS sequence"/>
</dbReference>
<evidence type="ECO:0008006" key="3">
    <source>
        <dbReference type="Google" id="ProtNLM"/>
    </source>
</evidence>
<sequence length="147" mass="15735">MAEPNVSDALAKAGAALREEGAVAAYRVLCRAVRGLGPAFFTKLLYFLGLAMDAPAAPRALILDQRVARVVRTHATRVGLETGLTSASGVAAWTWSDGGWTPHRYGVYLRWINAAAEQLVSSGIGWPESSPDLLELALFDGVWDPAR</sequence>
<protein>
    <recommendedName>
        <fullName evidence="3">HhH-GPD domain-containing protein</fullName>
    </recommendedName>
</protein>
<accession>A0A4Y3RHY2</accession>
<dbReference type="EMBL" id="BJMN01000017">
    <property type="protein sequence ID" value="GEB57356.1"/>
    <property type="molecule type" value="Genomic_DNA"/>
</dbReference>
<evidence type="ECO:0000313" key="2">
    <source>
        <dbReference type="Proteomes" id="UP000315226"/>
    </source>
</evidence>
<name>A0A4Y3RHY2_9ACTN</name>
<evidence type="ECO:0000313" key="1">
    <source>
        <dbReference type="EMBL" id="GEB57356.1"/>
    </source>
</evidence>
<keyword evidence="2" id="KW-1185">Reference proteome</keyword>
<reference evidence="1 2" key="1">
    <citation type="submission" date="2019-06" db="EMBL/GenBank/DDBJ databases">
        <title>Whole genome shotgun sequence of Streptomyces gardneri NBRC 12865.</title>
        <authorList>
            <person name="Hosoyama A."/>
            <person name="Uohara A."/>
            <person name="Ohji S."/>
            <person name="Ichikawa N."/>
        </authorList>
    </citation>
    <scope>NUCLEOTIDE SEQUENCE [LARGE SCALE GENOMIC DNA]</scope>
    <source>
        <strain evidence="1 2">NBRC 12865</strain>
    </source>
</reference>
<dbReference type="Pfam" id="PF21790">
    <property type="entry name" value="OGG"/>
    <property type="match status" value="1"/>
</dbReference>